<sequence>MSDEKPRRARRPAVPRKGLDLIGEGLDRRVPPPIPPGLGEGLLERASREDDPMHNPQIEGLLGRLLERSDANGRQLDDVQKKMSRIDERLEGVAYRRDIETFMHRDEIERRIDKAVEGAKAEAKEGLGEVRKDVGKLQSLVVWGSGGIITAFGGLLLKLIYSSAHIPI</sequence>
<evidence type="ECO:0000256" key="1">
    <source>
        <dbReference type="SAM" id="MobiDB-lite"/>
    </source>
</evidence>
<dbReference type="RefSeq" id="WP_209650609.1">
    <property type="nucleotide sequence ID" value="NZ_JBEPNV010000001.1"/>
</dbReference>
<feature type="transmembrane region" description="Helical" evidence="2">
    <location>
        <begin position="140"/>
        <end position="161"/>
    </location>
</feature>
<evidence type="ECO:0000313" key="4">
    <source>
        <dbReference type="Proteomes" id="UP001549119"/>
    </source>
</evidence>
<keyword evidence="2" id="KW-0812">Transmembrane</keyword>
<gene>
    <name evidence="3" type="ORF">ABIC20_005273</name>
</gene>
<evidence type="ECO:0008006" key="5">
    <source>
        <dbReference type="Google" id="ProtNLM"/>
    </source>
</evidence>
<dbReference type="Proteomes" id="UP001549119">
    <property type="component" value="Unassembled WGS sequence"/>
</dbReference>
<evidence type="ECO:0000256" key="2">
    <source>
        <dbReference type="SAM" id="Phobius"/>
    </source>
</evidence>
<accession>A0ABV2NNA5</accession>
<keyword evidence="2" id="KW-0472">Membrane</keyword>
<evidence type="ECO:0000313" key="3">
    <source>
        <dbReference type="EMBL" id="MET3867964.1"/>
    </source>
</evidence>
<organism evidence="3 4">
    <name type="scientific">Methylobacterium radiotolerans</name>
    <dbReference type="NCBI Taxonomy" id="31998"/>
    <lineage>
        <taxon>Bacteria</taxon>
        <taxon>Pseudomonadati</taxon>
        <taxon>Pseudomonadota</taxon>
        <taxon>Alphaproteobacteria</taxon>
        <taxon>Hyphomicrobiales</taxon>
        <taxon>Methylobacteriaceae</taxon>
        <taxon>Methylobacterium</taxon>
    </lineage>
</organism>
<protein>
    <recommendedName>
        <fullName evidence="5">DUF1515 domain-containing protein</fullName>
    </recommendedName>
</protein>
<feature type="region of interest" description="Disordered" evidence="1">
    <location>
        <begin position="1"/>
        <end position="53"/>
    </location>
</feature>
<dbReference type="EMBL" id="JBEPNW010000002">
    <property type="protein sequence ID" value="MET3867964.1"/>
    <property type="molecule type" value="Genomic_DNA"/>
</dbReference>
<reference evidence="3 4" key="1">
    <citation type="submission" date="2024-06" db="EMBL/GenBank/DDBJ databases">
        <title>Genomics of switchgrass bacterial isolates.</title>
        <authorList>
            <person name="Shade A."/>
        </authorList>
    </citation>
    <scope>NUCLEOTIDE SEQUENCE [LARGE SCALE GENOMIC DNA]</scope>
    <source>
        <strain evidence="3 4">PvP084</strain>
    </source>
</reference>
<feature type="compositionally biased region" description="Basic and acidic residues" evidence="1">
    <location>
        <begin position="42"/>
        <end position="53"/>
    </location>
</feature>
<keyword evidence="2" id="KW-1133">Transmembrane helix</keyword>
<keyword evidence="4" id="KW-1185">Reference proteome</keyword>
<proteinExistence type="predicted"/>
<name>A0ABV2NNA5_9HYPH</name>
<comment type="caution">
    <text evidence="3">The sequence shown here is derived from an EMBL/GenBank/DDBJ whole genome shotgun (WGS) entry which is preliminary data.</text>
</comment>